<gene>
    <name evidence="2" type="ORF">sm9_1903</name>
</gene>
<protein>
    <submittedName>
        <fullName evidence="2">Uncharacterized protein</fullName>
    </submittedName>
</protein>
<dbReference type="RefSeq" id="WP_058739889.1">
    <property type="nucleotide sequence ID" value="NZ_CP011266.1"/>
</dbReference>
<keyword evidence="3" id="KW-1185">Reference proteome</keyword>
<dbReference type="KEGG" id="mmil:sm9_1903"/>
<dbReference type="PATRIC" id="fig|230361.4.peg.1967"/>
<feature type="coiled-coil region" evidence="1">
    <location>
        <begin position="35"/>
        <end position="62"/>
    </location>
</feature>
<dbReference type="Proteomes" id="UP000067738">
    <property type="component" value="Chromosome"/>
</dbReference>
<sequence>MAKKEKFDVDKEIERISRKTRVNIMKSERLFESRINQLEKDIDSAINSKEKLFDENNMLKEKHILTDYTDSSVERYKKKLNKI</sequence>
<dbReference type="AlphaFoldDB" id="A0A0U2SLB5"/>
<reference evidence="2 3" key="1">
    <citation type="submission" date="2015-04" db="EMBL/GenBank/DDBJ databases">
        <title>The complete genome sequence of the rumen methanogen Methanobrevibacter millerae SM9.</title>
        <authorList>
            <person name="Leahy S.C."/>
            <person name="Kelly W.J."/>
            <person name="Pacheco D.M."/>
            <person name="Li D."/>
            <person name="Altermann E."/>
            <person name="Attwood G.T."/>
        </authorList>
    </citation>
    <scope>NUCLEOTIDE SEQUENCE [LARGE SCALE GENOMIC DNA]</scope>
    <source>
        <strain evidence="2 3">SM9</strain>
    </source>
</reference>
<evidence type="ECO:0000313" key="3">
    <source>
        <dbReference type="Proteomes" id="UP000067738"/>
    </source>
</evidence>
<keyword evidence="1" id="KW-0175">Coiled coil</keyword>
<evidence type="ECO:0000256" key="1">
    <source>
        <dbReference type="SAM" id="Coils"/>
    </source>
</evidence>
<name>A0A0U2SLB5_9EURY</name>
<dbReference type="EMBL" id="CP011266">
    <property type="protein sequence ID" value="ALT69669.1"/>
    <property type="molecule type" value="Genomic_DNA"/>
</dbReference>
<dbReference type="GeneID" id="26736857"/>
<evidence type="ECO:0000313" key="2">
    <source>
        <dbReference type="EMBL" id="ALT69669.1"/>
    </source>
</evidence>
<proteinExistence type="predicted"/>
<organism evidence="2 3">
    <name type="scientific">Methanobrevibacter millerae</name>
    <dbReference type="NCBI Taxonomy" id="230361"/>
    <lineage>
        <taxon>Archaea</taxon>
        <taxon>Methanobacteriati</taxon>
        <taxon>Methanobacteriota</taxon>
        <taxon>Methanomada group</taxon>
        <taxon>Methanobacteria</taxon>
        <taxon>Methanobacteriales</taxon>
        <taxon>Methanobacteriaceae</taxon>
        <taxon>Methanobrevibacter</taxon>
    </lineage>
</organism>
<dbReference type="OrthoDB" id="77986at2157"/>
<accession>A0A0U2SLB5</accession>